<dbReference type="EMBL" id="ASHR01000031">
    <property type="protein sequence ID" value="ERG63549.1"/>
    <property type="molecule type" value="Genomic_DNA"/>
</dbReference>
<dbReference type="OrthoDB" id="9798201at2"/>
<reference evidence="1 2" key="1">
    <citation type="journal article" date="2013" name="Genome Announc.">
        <title>First draft genome sequence from a member of the genus agrococcus, isolated from modern microbialites.</title>
        <authorList>
            <person name="White R.A.III."/>
            <person name="Grassa C.J."/>
            <person name="Suttle C.A."/>
        </authorList>
    </citation>
    <scope>NUCLEOTIDE SEQUENCE [LARGE SCALE GENOMIC DNA]</scope>
    <source>
        <strain evidence="1 2">RW1</strain>
    </source>
</reference>
<gene>
    <name evidence="1" type="ORF">L332_03665</name>
</gene>
<keyword evidence="2" id="KW-1185">Reference proteome</keyword>
<evidence type="ECO:0000313" key="1">
    <source>
        <dbReference type="EMBL" id="ERG63549.1"/>
    </source>
</evidence>
<proteinExistence type="predicted"/>
<dbReference type="RefSeq" id="WP_021011299.1">
    <property type="nucleotide sequence ID" value="NZ_ASHR01000031.1"/>
</dbReference>
<comment type="caution">
    <text evidence="1">The sequence shown here is derived from an EMBL/GenBank/DDBJ whole genome shotgun (WGS) entry which is preliminary data.</text>
</comment>
<dbReference type="Proteomes" id="UP000016462">
    <property type="component" value="Unassembled WGS sequence"/>
</dbReference>
<evidence type="ECO:0000313" key="2">
    <source>
        <dbReference type="Proteomes" id="UP000016462"/>
    </source>
</evidence>
<accession>U1LMH6</accession>
<sequence>MPILTTAPLIGAAGRPVAGRVQIAATEEFDTGSEVVTVAPQAGVVRDGLFYDATGSAPLELEATPLGVGMRIDLFLWEPESGDRETTRISRVVVVPAGSSVQWSALENFVAPTGGA</sequence>
<organism evidence="1 2">
    <name type="scientific">Agrococcus pavilionensis RW1</name>
    <dbReference type="NCBI Taxonomy" id="1330458"/>
    <lineage>
        <taxon>Bacteria</taxon>
        <taxon>Bacillati</taxon>
        <taxon>Actinomycetota</taxon>
        <taxon>Actinomycetes</taxon>
        <taxon>Micrococcales</taxon>
        <taxon>Microbacteriaceae</taxon>
        <taxon>Agrococcus</taxon>
    </lineage>
</organism>
<protein>
    <submittedName>
        <fullName evidence="1">Uncharacterized protein</fullName>
    </submittedName>
</protein>
<dbReference type="AlphaFoldDB" id="U1LMH6"/>
<name>U1LMH6_9MICO</name>